<dbReference type="AlphaFoldDB" id="A0A6C0R7S3"/>
<sequence>MSRFLTASIGRKFVMSLSGLFLVVFIAVHLGINLLLIFDNSGDLFNQGAHFMATNPLIKIMEPILGLGFIIHIVWSFFLEYQNWKARPVKYAKKNMSGASSWASRNMLVLGGLVLVFLIIHIINFFIKMKFTGDPLLDEVVINGEHMHNAYALVSTAFINSTALGIFYILGGILLGIHLSHGFWSAFQTLGLNNKYWLKRWKAIGQIYAILVAVGFAVIPLYFMLGMYN</sequence>
<dbReference type="KEGG" id="drc:G0Q07_00770"/>
<dbReference type="InterPro" id="IPR011138">
    <property type="entry name" value="Cytochrome_b-558"/>
</dbReference>
<dbReference type="SUPFAM" id="SSF81343">
    <property type="entry name" value="Fumarate reductase respiratory complex transmembrane subunits"/>
    <property type="match status" value="1"/>
</dbReference>
<keyword evidence="1" id="KW-0472">Membrane</keyword>
<name>A0A6C0R7S3_9BACT</name>
<reference evidence="2 3" key="1">
    <citation type="submission" date="2020-02" db="EMBL/GenBank/DDBJ databases">
        <title>Genome sequencing for Draconibacterium sp. strain M1.</title>
        <authorList>
            <person name="Park S.-J."/>
        </authorList>
    </citation>
    <scope>NUCLEOTIDE SEQUENCE [LARGE SCALE GENOMIC DNA]</scope>
    <source>
        <strain evidence="2 3">M1</strain>
    </source>
</reference>
<dbReference type="NCBIfam" id="TIGR02046">
    <property type="entry name" value="sdhC_b558_fam"/>
    <property type="match status" value="1"/>
</dbReference>
<feature type="transmembrane region" description="Helical" evidence="1">
    <location>
        <begin position="207"/>
        <end position="228"/>
    </location>
</feature>
<dbReference type="InterPro" id="IPR034804">
    <property type="entry name" value="SQR/QFR_C/D"/>
</dbReference>
<feature type="transmembrane region" description="Helical" evidence="1">
    <location>
        <begin position="166"/>
        <end position="187"/>
    </location>
</feature>
<keyword evidence="1" id="KW-0812">Transmembrane</keyword>
<evidence type="ECO:0000256" key="1">
    <source>
        <dbReference type="SAM" id="Phobius"/>
    </source>
</evidence>
<evidence type="ECO:0000313" key="2">
    <source>
        <dbReference type="EMBL" id="QIA06354.1"/>
    </source>
</evidence>
<dbReference type="EMBL" id="CP048409">
    <property type="protein sequence ID" value="QIA06354.1"/>
    <property type="molecule type" value="Genomic_DNA"/>
</dbReference>
<keyword evidence="3" id="KW-1185">Reference proteome</keyword>
<proteinExistence type="predicted"/>
<gene>
    <name evidence="2" type="ORF">G0Q07_00770</name>
</gene>
<dbReference type="Gene3D" id="1.20.1300.10">
    <property type="entry name" value="Fumarate reductase/succinate dehydrogenase, transmembrane subunit"/>
    <property type="match status" value="1"/>
</dbReference>
<dbReference type="CDD" id="cd03498">
    <property type="entry name" value="SQR_TypeB_2_TM"/>
    <property type="match status" value="1"/>
</dbReference>
<evidence type="ECO:0000313" key="3">
    <source>
        <dbReference type="Proteomes" id="UP000474630"/>
    </source>
</evidence>
<organism evidence="2 3">
    <name type="scientific">Draconibacterium halophilum</name>
    <dbReference type="NCBI Taxonomy" id="2706887"/>
    <lineage>
        <taxon>Bacteria</taxon>
        <taxon>Pseudomonadati</taxon>
        <taxon>Bacteroidota</taxon>
        <taxon>Bacteroidia</taxon>
        <taxon>Marinilabiliales</taxon>
        <taxon>Prolixibacteraceae</taxon>
        <taxon>Draconibacterium</taxon>
    </lineage>
</organism>
<dbReference type="RefSeq" id="WP_163344287.1">
    <property type="nucleotide sequence ID" value="NZ_CP048409.1"/>
</dbReference>
<keyword evidence="1" id="KW-1133">Transmembrane helix</keyword>
<dbReference type="GO" id="GO:0016020">
    <property type="term" value="C:membrane"/>
    <property type="evidence" value="ECO:0007669"/>
    <property type="project" value="InterPro"/>
</dbReference>
<feature type="transmembrane region" description="Helical" evidence="1">
    <location>
        <begin position="12"/>
        <end position="38"/>
    </location>
</feature>
<accession>A0A6C0R7S3</accession>
<feature type="transmembrane region" description="Helical" evidence="1">
    <location>
        <begin position="58"/>
        <end position="81"/>
    </location>
</feature>
<dbReference type="Proteomes" id="UP000474630">
    <property type="component" value="Chromosome"/>
</dbReference>
<protein>
    <submittedName>
        <fullName evidence="2">Succinate dehydrogenase cytochrome b subunit</fullName>
    </submittedName>
</protein>
<feature type="transmembrane region" description="Helical" evidence="1">
    <location>
        <begin position="102"/>
        <end position="127"/>
    </location>
</feature>